<dbReference type="EMBL" id="HBUF01221827">
    <property type="protein sequence ID" value="CAG6669731.1"/>
    <property type="molecule type" value="Transcribed_RNA"/>
</dbReference>
<evidence type="ECO:0000256" key="1">
    <source>
        <dbReference type="ARBA" id="ARBA00022723"/>
    </source>
</evidence>
<reference evidence="7" key="1">
    <citation type="submission" date="2021-05" db="EMBL/GenBank/DDBJ databases">
        <authorList>
            <person name="Alioto T."/>
            <person name="Alioto T."/>
            <person name="Gomez Garrido J."/>
        </authorList>
    </citation>
    <scope>NUCLEOTIDE SEQUENCE</scope>
</reference>
<dbReference type="GO" id="GO:0008270">
    <property type="term" value="F:zinc ion binding"/>
    <property type="evidence" value="ECO:0007669"/>
    <property type="project" value="UniProtKB-KW"/>
</dbReference>
<name>A0A8D9ACZ7_9HEMI</name>
<dbReference type="SMART" id="SM00356">
    <property type="entry name" value="ZnF_C3H1"/>
    <property type="match status" value="1"/>
</dbReference>
<keyword evidence="1 4" id="KW-0479">Metal-binding</keyword>
<dbReference type="InterPro" id="IPR000571">
    <property type="entry name" value="Znf_CCCH"/>
</dbReference>
<dbReference type="Pfam" id="PF18044">
    <property type="entry name" value="zf-CCCH_4"/>
    <property type="match status" value="1"/>
</dbReference>
<evidence type="ECO:0000313" key="7">
    <source>
        <dbReference type="EMBL" id="CAG6761977.1"/>
    </source>
</evidence>
<sequence length="218" mass="24063">MDSLVADYGSGSDQSDNSDSSDSETSPRADKKNTNTPTVDSLPKKPALPPPSFEDNSGSIFINPYIEAENAKSAILEKHVKMIPSKEFITEINGKKLCWMYKKGRCRFGSNCKYAHDSELYNQDKPKSEDSSVDPNSHHSNAQSQPPPPLHPRPPGVSYFPPHQPTSDFHQPLQGGFPSEGNDDSKPFLKKKRPGLSQNIVPGKKVMKMYYSSGKHGT</sequence>
<evidence type="ECO:0000256" key="5">
    <source>
        <dbReference type="SAM" id="MobiDB-lite"/>
    </source>
</evidence>
<evidence type="ECO:0000259" key="6">
    <source>
        <dbReference type="PROSITE" id="PS50103"/>
    </source>
</evidence>
<dbReference type="AlphaFoldDB" id="A0A8D9ACZ7"/>
<proteinExistence type="predicted"/>
<dbReference type="InterPro" id="IPR036855">
    <property type="entry name" value="Znf_CCCH_sf"/>
</dbReference>
<dbReference type="EMBL" id="HBUF01560206">
    <property type="protein sequence ID" value="CAG6761977.1"/>
    <property type="molecule type" value="Transcribed_RNA"/>
</dbReference>
<dbReference type="EMBL" id="HBUF01393631">
    <property type="protein sequence ID" value="CAG6734756.1"/>
    <property type="molecule type" value="Transcribed_RNA"/>
</dbReference>
<keyword evidence="2 4" id="KW-0863">Zinc-finger</keyword>
<dbReference type="EMBL" id="HBUF01056287">
    <property type="protein sequence ID" value="CAG6624037.1"/>
    <property type="molecule type" value="Transcribed_RNA"/>
</dbReference>
<feature type="region of interest" description="Disordered" evidence="5">
    <location>
        <begin position="1"/>
        <end position="58"/>
    </location>
</feature>
<dbReference type="EMBL" id="HBUF01560207">
    <property type="protein sequence ID" value="CAG6761978.1"/>
    <property type="molecule type" value="Transcribed_RNA"/>
</dbReference>
<dbReference type="PROSITE" id="PS50103">
    <property type="entry name" value="ZF_C3H1"/>
    <property type="match status" value="1"/>
</dbReference>
<protein>
    <recommendedName>
        <fullName evidence="6">C3H1-type domain-containing protein</fullName>
    </recommendedName>
</protein>
<feature type="compositionally biased region" description="Polar residues" evidence="5">
    <location>
        <begin position="133"/>
        <end position="144"/>
    </location>
</feature>
<feature type="zinc finger region" description="C3H1-type" evidence="4">
    <location>
        <begin position="92"/>
        <end position="119"/>
    </location>
</feature>
<evidence type="ECO:0000256" key="3">
    <source>
        <dbReference type="ARBA" id="ARBA00022833"/>
    </source>
</evidence>
<feature type="domain" description="C3H1-type" evidence="6">
    <location>
        <begin position="92"/>
        <end position="119"/>
    </location>
</feature>
<feature type="compositionally biased region" description="Low complexity" evidence="5">
    <location>
        <begin position="10"/>
        <end position="24"/>
    </location>
</feature>
<evidence type="ECO:0000256" key="2">
    <source>
        <dbReference type="ARBA" id="ARBA00022771"/>
    </source>
</evidence>
<accession>A0A8D9ACZ7</accession>
<feature type="region of interest" description="Disordered" evidence="5">
    <location>
        <begin position="122"/>
        <end position="201"/>
    </location>
</feature>
<feature type="compositionally biased region" description="Pro residues" evidence="5">
    <location>
        <begin position="145"/>
        <end position="155"/>
    </location>
</feature>
<organism evidence="7">
    <name type="scientific">Cacopsylla melanoneura</name>
    <dbReference type="NCBI Taxonomy" id="428564"/>
    <lineage>
        <taxon>Eukaryota</taxon>
        <taxon>Metazoa</taxon>
        <taxon>Ecdysozoa</taxon>
        <taxon>Arthropoda</taxon>
        <taxon>Hexapoda</taxon>
        <taxon>Insecta</taxon>
        <taxon>Pterygota</taxon>
        <taxon>Neoptera</taxon>
        <taxon>Paraneoptera</taxon>
        <taxon>Hemiptera</taxon>
        <taxon>Sternorrhyncha</taxon>
        <taxon>Psylloidea</taxon>
        <taxon>Psyllidae</taxon>
        <taxon>Psyllinae</taxon>
        <taxon>Cacopsylla</taxon>
    </lineage>
</organism>
<dbReference type="EMBL" id="HBUF01056289">
    <property type="protein sequence ID" value="CAG6624039.1"/>
    <property type="molecule type" value="Transcribed_RNA"/>
</dbReference>
<keyword evidence="3 4" id="KW-0862">Zinc</keyword>
<dbReference type="SUPFAM" id="SSF90229">
    <property type="entry name" value="CCCH zinc finger"/>
    <property type="match status" value="1"/>
</dbReference>
<dbReference type="InterPro" id="IPR041367">
    <property type="entry name" value="Znf-CCCH_4"/>
</dbReference>
<evidence type="ECO:0000256" key="4">
    <source>
        <dbReference type="PROSITE-ProRule" id="PRU00723"/>
    </source>
</evidence>
<dbReference type="Gene3D" id="4.10.1000.10">
    <property type="entry name" value="Zinc finger, CCCH-type"/>
    <property type="match status" value="1"/>
</dbReference>